<reference evidence="10" key="2">
    <citation type="submission" date="2025-08" db="UniProtKB">
        <authorList>
            <consortium name="Ensembl"/>
        </authorList>
    </citation>
    <scope>IDENTIFICATION</scope>
</reference>
<accession>A0A668AWY0</accession>
<feature type="domain" description="G-protein coupled receptors family 2 profile 2" evidence="9">
    <location>
        <begin position="86"/>
        <end position="321"/>
    </location>
</feature>
<dbReference type="PRINTS" id="PR00249">
    <property type="entry name" value="GPCRSECRETIN"/>
</dbReference>
<dbReference type="Ensembl" id="ENSMMDT00005052608.1">
    <property type="protein sequence ID" value="ENSMMDP00005051596.1"/>
    <property type="gene ID" value="ENSMMDG00005023308.1"/>
</dbReference>
<dbReference type="GO" id="GO:0007166">
    <property type="term" value="P:cell surface receptor signaling pathway"/>
    <property type="evidence" value="ECO:0007669"/>
    <property type="project" value="InterPro"/>
</dbReference>
<dbReference type="AlphaFoldDB" id="A0A668AWY0"/>
<dbReference type="Gene3D" id="1.20.1070.10">
    <property type="entry name" value="Rhodopsin 7-helix transmembrane proteins"/>
    <property type="match status" value="1"/>
</dbReference>
<gene>
    <name evidence="10" type="primary">ghrhr2</name>
</gene>
<dbReference type="InterPro" id="IPR017981">
    <property type="entry name" value="GPCR_2-like_7TM"/>
</dbReference>
<feature type="transmembrane region" description="Helical" evidence="8">
    <location>
        <begin position="236"/>
        <end position="256"/>
    </location>
</feature>
<evidence type="ECO:0000256" key="8">
    <source>
        <dbReference type="SAM" id="Phobius"/>
    </source>
</evidence>
<evidence type="ECO:0000256" key="1">
    <source>
        <dbReference type="ARBA" id="ARBA00004141"/>
    </source>
</evidence>
<evidence type="ECO:0000256" key="6">
    <source>
        <dbReference type="ARBA" id="ARBA00023170"/>
    </source>
</evidence>
<keyword evidence="4" id="KW-0297">G-protein coupled receptor</keyword>
<evidence type="ECO:0000313" key="10">
    <source>
        <dbReference type="Ensembl" id="ENSMMDP00005051596.1"/>
    </source>
</evidence>
<reference evidence="10" key="3">
    <citation type="submission" date="2025-09" db="UniProtKB">
        <authorList>
            <consortium name="Ensembl"/>
        </authorList>
    </citation>
    <scope>IDENTIFICATION</scope>
</reference>
<dbReference type="PANTHER" id="PTHR45620:SF16">
    <property type="entry name" value="GROWTH HORMONE RELEASING HORMONE RECEPTOR 2 PRECURSOR"/>
    <property type="match status" value="1"/>
</dbReference>
<keyword evidence="7" id="KW-0807">Transducer</keyword>
<dbReference type="InterPro" id="IPR036445">
    <property type="entry name" value="GPCR_2_extracell_dom_sf"/>
</dbReference>
<dbReference type="GeneTree" id="ENSGT00940000166534"/>
<proteinExistence type="predicted"/>
<keyword evidence="3 8" id="KW-1133">Transmembrane helix</keyword>
<keyword evidence="6" id="KW-0675">Receptor</keyword>
<comment type="subcellular location">
    <subcellularLocation>
        <location evidence="1">Membrane</location>
        <topology evidence="1">Multi-pass membrane protein</topology>
    </subcellularLocation>
</comment>
<evidence type="ECO:0000259" key="9">
    <source>
        <dbReference type="PROSITE" id="PS50261"/>
    </source>
</evidence>
<name>A0A668AWY0_9TELE</name>
<feature type="transmembrane region" description="Helical" evidence="8">
    <location>
        <begin position="123"/>
        <end position="145"/>
    </location>
</feature>
<feature type="transmembrane region" description="Helical" evidence="8">
    <location>
        <begin position="333"/>
        <end position="354"/>
    </location>
</feature>
<reference evidence="10" key="1">
    <citation type="submission" date="2019-06" db="EMBL/GenBank/DDBJ databases">
        <authorList>
            <consortium name="Wellcome Sanger Institute Data Sharing"/>
        </authorList>
    </citation>
    <scope>NUCLEOTIDE SEQUENCE [LARGE SCALE GENOMIC DNA]</scope>
</reference>
<feature type="transmembrane region" description="Helical" evidence="8">
    <location>
        <begin position="88"/>
        <end position="111"/>
    </location>
</feature>
<evidence type="ECO:0000256" key="4">
    <source>
        <dbReference type="ARBA" id="ARBA00023040"/>
    </source>
</evidence>
<dbReference type="GO" id="GO:0007188">
    <property type="term" value="P:adenylate cyclase-modulating G protein-coupled receptor signaling pathway"/>
    <property type="evidence" value="ECO:0007669"/>
    <property type="project" value="TreeGrafter"/>
</dbReference>
<keyword evidence="11" id="KW-1185">Reference proteome</keyword>
<dbReference type="Proteomes" id="UP000472263">
    <property type="component" value="Chromosome 19"/>
</dbReference>
<dbReference type="GO" id="GO:0017046">
    <property type="term" value="F:peptide hormone binding"/>
    <property type="evidence" value="ECO:0007669"/>
    <property type="project" value="TreeGrafter"/>
</dbReference>
<dbReference type="Pfam" id="PF00002">
    <property type="entry name" value="7tm_2"/>
    <property type="match status" value="2"/>
</dbReference>
<dbReference type="PROSITE" id="PS50261">
    <property type="entry name" value="G_PROTEIN_RECEP_F2_4"/>
    <property type="match status" value="1"/>
</dbReference>
<dbReference type="InParanoid" id="A0A668AWY0"/>
<dbReference type="GO" id="GO:0005886">
    <property type="term" value="C:plasma membrane"/>
    <property type="evidence" value="ECO:0007669"/>
    <property type="project" value="TreeGrafter"/>
</dbReference>
<dbReference type="SUPFAM" id="SSF111418">
    <property type="entry name" value="Hormone receptor domain"/>
    <property type="match status" value="1"/>
</dbReference>
<evidence type="ECO:0000256" key="3">
    <source>
        <dbReference type="ARBA" id="ARBA00022989"/>
    </source>
</evidence>
<evidence type="ECO:0000256" key="7">
    <source>
        <dbReference type="ARBA" id="ARBA00023224"/>
    </source>
</evidence>
<evidence type="ECO:0000313" key="11">
    <source>
        <dbReference type="Proteomes" id="UP000472263"/>
    </source>
</evidence>
<evidence type="ECO:0000256" key="5">
    <source>
        <dbReference type="ARBA" id="ARBA00023136"/>
    </source>
</evidence>
<keyword evidence="2 8" id="KW-0812">Transmembrane</keyword>
<dbReference type="InterPro" id="IPR000832">
    <property type="entry name" value="GPCR_2_secretin-like"/>
</dbReference>
<dbReference type="GO" id="GO:0008528">
    <property type="term" value="F:G protein-coupled peptide receptor activity"/>
    <property type="evidence" value="ECO:0007669"/>
    <property type="project" value="TreeGrafter"/>
</dbReference>
<protein>
    <submittedName>
        <fullName evidence="10">Growth hormone releasing hormone receptor 2</fullName>
    </submittedName>
</protein>
<keyword evidence="5 8" id="KW-0472">Membrane</keyword>
<feature type="transmembrane region" description="Helical" evidence="8">
    <location>
        <begin position="366"/>
        <end position="390"/>
    </location>
</feature>
<evidence type="ECO:0000256" key="2">
    <source>
        <dbReference type="ARBA" id="ARBA00022692"/>
    </source>
</evidence>
<feature type="transmembrane region" description="Helical" evidence="8">
    <location>
        <begin position="268"/>
        <end position="289"/>
    </location>
</feature>
<feature type="transmembrane region" description="Helical" evidence="8">
    <location>
        <begin position="165"/>
        <end position="190"/>
    </location>
</feature>
<dbReference type="InterPro" id="IPR050332">
    <property type="entry name" value="GPCR_2"/>
</dbReference>
<organism evidence="10 11">
    <name type="scientific">Myripristis murdjan</name>
    <name type="common">pinecone soldierfish</name>
    <dbReference type="NCBI Taxonomy" id="586833"/>
    <lineage>
        <taxon>Eukaryota</taxon>
        <taxon>Metazoa</taxon>
        <taxon>Chordata</taxon>
        <taxon>Craniata</taxon>
        <taxon>Vertebrata</taxon>
        <taxon>Euteleostomi</taxon>
        <taxon>Actinopterygii</taxon>
        <taxon>Neopterygii</taxon>
        <taxon>Teleostei</taxon>
        <taxon>Neoteleostei</taxon>
        <taxon>Acanthomorphata</taxon>
        <taxon>Holocentriformes</taxon>
        <taxon>Holocentridae</taxon>
        <taxon>Myripristis</taxon>
    </lineage>
</organism>
<feature type="transmembrane region" description="Helical" evidence="8">
    <location>
        <begin position="197"/>
        <end position="216"/>
    </location>
</feature>
<dbReference type="PANTHER" id="PTHR45620">
    <property type="entry name" value="PDF RECEPTOR-LIKE PROTEIN-RELATED"/>
    <property type="match status" value="1"/>
</dbReference>
<sequence length="394" mass="45939">NKCKLKMKTTVISVSGTSDTDSCWPAASVGESTLYVASRFPVFFLFTVLITRNCTMQGWSKPSLPYYIACYYEDYVEEEQSYFDTLMLIYSVGYGASLAALFIAILVFCCFRKLLCTRTYIHINLFSTFILRSLAVFIKDAVLFADKNVDHCTVSTPKCKAAVTFFQYCVLANFFWLLVESLYLQTLLVFTFTHKRTLFWVYAVIGWGKLCVYIPLCVSMHLCWALFHCWDNLDSGLWWIIKTPILLSIFVRHVIFTPFPYLYRIRRLLRSTLLLVPLFGLHYVVFALFPDSVGTGPRLYLELLLGSFQVPDLSTLLMKTELLMKDITYLKTNLYSCLFFFFFFFFAIYNYPFIIFCSYVNDKCGFYCSVSVSLNQSLSLFFFFFFFFFLQKPL</sequence>